<accession>A0A0E9UFP2</accession>
<proteinExistence type="predicted"/>
<dbReference type="AlphaFoldDB" id="A0A0E9UFP2"/>
<dbReference type="EMBL" id="GBXM01043931">
    <property type="protein sequence ID" value="JAH64646.1"/>
    <property type="molecule type" value="Transcribed_RNA"/>
</dbReference>
<reference evidence="1" key="2">
    <citation type="journal article" date="2015" name="Fish Shellfish Immunol.">
        <title>Early steps in the European eel (Anguilla anguilla)-Vibrio vulnificus interaction in the gills: Role of the RtxA13 toxin.</title>
        <authorList>
            <person name="Callol A."/>
            <person name="Pajuelo D."/>
            <person name="Ebbesson L."/>
            <person name="Teles M."/>
            <person name="MacKenzie S."/>
            <person name="Amaro C."/>
        </authorList>
    </citation>
    <scope>NUCLEOTIDE SEQUENCE</scope>
</reference>
<name>A0A0E9UFP2_ANGAN</name>
<reference evidence="1" key="1">
    <citation type="submission" date="2014-11" db="EMBL/GenBank/DDBJ databases">
        <authorList>
            <person name="Amaro Gonzalez C."/>
        </authorList>
    </citation>
    <scope>NUCLEOTIDE SEQUENCE</scope>
</reference>
<organism evidence="1">
    <name type="scientific">Anguilla anguilla</name>
    <name type="common">European freshwater eel</name>
    <name type="synonym">Muraena anguilla</name>
    <dbReference type="NCBI Taxonomy" id="7936"/>
    <lineage>
        <taxon>Eukaryota</taxon>
        <taxon>Metazoa</taxon>
        <taxon>Chordata</taxon>
        <taxon>Craniata</taxon>
        <taxon>Vertebrata</taxon>
        <taxon>Euteleostomi</taxon>
        <taxon>Actinopterygii</taxon>
        <taxon>Neopterygii</taxon>
        <taxon>Teleostei</taxon>
        <taxon>Anguilliformes</taxon>
        <taxon>Anguillidae</taxon>
        <taxon>Anguilla</taxon>
    </lineage>
</organism>
<sequence length="39" mass="4553">MCNHCCNHNLASGHLLCTAFPELDNIKFYVKLRNADWLF</sequence>
<evidence type="ECO:0000313" key="1">
    <source>
        <dbReference type="EMBL" id="JAH64646.1"/>
    </source>
</evidence>
<protein>
    <submittedName>
        <fullName evidence="1">Uncharacterized protein</fullName>
    </submittedName>
</protein>